<organism evidence="1 2">
    <name type="scientific">Halobacillus andaensis</name>
    <dbReference type="NCBI Taxonomy" id="1176239"/>
    <lineage>
        <taxon>Bacteria</taxon>
        <taxon>Bacillati</taxon>
        <taxon>Bacillota</taxon>
        <taxon>Bacilli</taxon>
        <taxon>Bacillales</taxon>
        <taxon>Bacillaceae</taxon>
        <taxon>Halobacillus</taxon>
    </lineage>
</organism>
<accession>A0A917B271</accession>
<proteinExistence type="predicted"/>
<dbReference type="AlphaFoldDB" id="A0A917B271"/>
<name>A0A917B271_HALAA</name>
<dbReference type="EMBL" id="BMEL01000002">
    <property type="protein sequence ID" value="GGF17850.1"/>
    <property type="molecule type" value="Genomic_DNA"/>
</dbReference>
<dbReference type="Proteomes" id="UP000660110">
    <property type="component" value="Unassembled WGS sequence"/>
</dbReference>
<dbReference type="InterPro" id="IPR023393">
    <property type="entry name" value="START-like_dom_sf"/>
</dbReference>
<protein>
    <submittedName>
        <fullName evidence="1">Polyketide cyclase</fullName>
    </submittedName>
</protein>
<dbReference type="SUPFAM" id="SSF55961">
    <property type="entry name" value="Bet v1-like"/>
    <property type="match status" value="1"/>
</dbReference>
<reference evidence="1" key="2">
    <citation type="submission" date="2020-09" db="EMBL/GenBank/DDBJ databases">
        <authorList>
            <person name="Sun Q."/>
            <person name="Zhou Y."/>
        </authorList>
    </citation>
    <scope>NUCLEOTIDE SEQUENCE</scope>
    <source>
        <strain evidence="1">CGMCC 1.12153</strain>
    </source>
</reference>
<evidence type="ECO:0000313" key="2">
    <source>
        <dbReference type="Proteomes" id="UP000660110"/>
    </source>
</evidence>
<comment type="caution">
    <text evidence="1">The sequence shown here is derived from an EMBL/GenBank/DDBJ whole genome shotgun (WGS) entry which is preliminary data.</text>
</comment>
<reference evidence="1" key="1">
    <citation type="journal article" date="2014" name="Int. J. Syst. Evol. Microbiol.">
        <title>Complete genome sequence of Corynebacterium casei LMG S-19264T (=DSM 44701T), isolated from a smear-ripened cheese.</title>
        <authorList>
            <consortium name="US DOE Joint Genome Institute (JGI-PGF)"/>
            <person name="Walter F."/>
            <person name="Albersmeier A."/>
            <person name="Kalinowski J."/>
            <person name="Ruckert C."/>
        </authorList>
    </citation>
    <scope>NUCLEOTIDE SEQUENCE</scope>
    <source>
        <strain evidence="1">CGMCC 1.12153</strain>
    </source>
</reference>
<sequence>MLDARTVSVTIEARAEDVIRFVREPMNLAAWAKSFCQSVAYKNGEWYVETGEGSARVRFVEENPYGVVDFYLTLATGEEMVHPLRVMPNGERCEVAATLFRRPEVSEEDFMLDGSMLLDDLRRLNQTMEQIV</sequence>
<dbReference type="Gene3D" id="3.30.530.20">
    <property type="match status" value="1"/>
</dbReference>
<keyword evidence="2" id="KW-1185">Reference proteome</keyword>
<evidence type="ECO:0000313" key="1">
    <source>
        <dbReference type="EMBL" id="GGF17850.1"/>
    </source>
</evidence>
<gene>
    <name evidence="1" type="ORF">GCM10010954_15770</name>
</gene>